<feature type="domain" description="FecR protein" evidence="1">
    <location>
        <begin position="126"/>
        <end position="228"/>
    </location>
</feature>
<dbReference type="Gene3D" id="2.60.120.1440">
    <property type="match status" value="1"/>
</dbReference>
<dbReference type="Pfam" id="PF04773">
    <property type="entry name" value="FecR"/>
    <property type="match status" value="1"/>
</dbReference>
<dbReference type="EMBL" id="FKBS01000029">
    <property type="protein sequence ID" value="SAI55187.1"/>
    <property type="molecule type" value="Genomic_DNA"/>
</dbReference>
<keyword evidence="3" id="KW-0472">Membrane</keyword>
<evidence type="ECO:0000313" key="4">
    <source>
        <dbReference type="Proteomes" id="UP000077037"/>
    </source>
</evidence>
<proteinExistence type="predicted"/>
<name>A0A157RB49_9BORD</name>
<dbReference type="PANTHER" id="PTHR30273:SF2">
    <property type="entry name" value="PROTEIN FECR"/>
    <property type="match status" value="1"/>
</dbReference>
<keyword evidence="3" id="KW-0812">Transmembrane</keyword>
<gene>
    <name evidence="3" type="primary">fecR2_10</name>
    <name evidence="3" type="ORF">SAMEA1982600_04598</name>
</gene>
<dbReference type="InterPro" id="IPR012373">
    <property type="entry name" value="Ferrdict_sens_TM"/>
</dbReference>
<organism evidence="3 4">
    <name type="scientific">Bordetella ansorpii</name>
    <dbReference type="NCBI Taxonomy" id="288768"/>
    <lineage>
        <taxon>Bacteria</taxon>
        <taxon>Pseudomonadati</taxon>
        <taxon>Pseudomonadota</taxon>
        <taxon>Betaproteobacteria</taxon>
        <taxon>Burkholderiales</taxon>
        <taxon>Alcaligenaceae</taxon>
        <taxon>Bordetella</taxon>
    </lineage>
</organism>
<feature type="domain" description="FecR N-terminal" evidence="2">
    <location>
        <begin position="17"/>
        <end position="52"/>
    </location>
</feature>
<dbReference type="Gene3D" id="3.55.50.30">
    <property type="match status" value="1"/>
</dbReference>
<dbReference type="RefSeq" id="WP_082887439.1">
    <property type="nucleotide sequence ID" value="NZ_FKBS01000029.1"/>
</dbReference>
<dbReference type="InterPro" id="IPR006860">
    <property type="entry name" value="FecR"/>
</dbReference>
<dbReference type="Proteomes" id="UP000077037">
    <property type="component" value="Unassembled WGS sequence"/>
</dbReference>
<sequence>MRDMLLFPFQQARARTQARRWLLRLRSPRATQADVRAFEQWRDRHPAHVAAVHELGRALRAADAAMAAMPARLRAPAEAPRAPLRPALQRPGRRALLGGALAAGAAWIVWRPPLELWPGLDAYTADYRTGTGEQRALALADGVQVEMNTRTQINLHAQDAVRTIELVAGEAEIVAGEPLSGAAGDRAASSGPRCAVQSGRGRVLARTARLNVRHTGAHTIVTCLAGNAELDHPLRRLPLAAGQQVRYDDARVDAPQPAKVDAVSAWRQRQMRFDDEPLADVVDELNRYRPGRIILRNAQLGRMQVRATFSLDRLDDALTLIQDLSGAPLTRLPGGIVLLG</sequence>
<dbReference type="GO" id="GO:0016989">
    <property type="term" value="F:sigma factor antagonist activity"/>
    <property type="evidence" value="ECO:0007669"/>
    <property type="project" value="TreeGrafter"/>
</dbReference>
<dbReference type="AlphaFoldDB" id="A0A157RB49"/>
<evidence type="ECO:0000259" key="1">
    <source>
        <dbReference type="Pfam" id="PF04773"/>
    </source>
</evidence>
<dbReference type="Pfam" id="PF16220">
    <property type="entry name" value="DUF4880"/>
    <property type="match status" value="1"/>
</dbReference>
<dbReference type="PANTHER" id="PTHR30273">
    <property type="entry name" value="PERIPLASMIC SIGNAL SENSOR AND SIGMA FACTOR ACTIVATOR FECR-RELATED"/>
    <property type="match status" value="1"/>
</dbReference>
<dbReference type="InterPro" id="IPR032623">
    <property type="entry name" value="FecR_N"/>
</dbReference>
<dbReference type="PIRSF" id="PIRSF018266">
    <property type="entry name" value="FecR"/>
    <property type="match status" value="1"/>
</dbReference>
<reference evidence="3 4" key="1">
    <citation type="submission" date="2016-03" db="EMBL/GenBank/DDBJ databases">
        <authorList>
            <consortium name="Pathogen Informatics"/>
        </authorList>
    </citation>
    <scope>NUCLEOTIDE SEQUENCE [LARGE SCALE GENOMIC DNA]</scope>
    <source>
        <strain evidence="3 4">NCTC13364</strain>
    </source>
</reference>
<evidence type="ECO:0000313" key="3">
    <source>
        <dbReference type="EMBL" id="SAI55187.1"/>
    </source>
</evidence>
<accession>A0A157RB49</accession>
<dbReference type="OrthoDB" id="8666469at2"/>
<evidence type="ECO:0000259" key="2">
    <source>
        <dbReference type="Pfam" id="PF16220"/>
    </source>
</evidence>
<protein>
    <submittedName>
        <fullName evidence="3">Transmembrane sensor</fullName>
    </submittedName>
</protein>